<sequence>MTAGGLVHWKRQEWRNSKICIDRLRTELQTELQACEYDGNKVRRLEVDLKKELLKEEYWKLKSRVQWLCKGDKNTKFFHLKVLVWRRVNRLLGLEDPSGVWHAEAYDIRRIVESYFQDLFSSDNPMGVGAVLECVRASVTSQDNMSLSQPVLEDEVLAAVKQLDPIKSPGSDGFIGSFYQKFWSTIGDDILGLVQSFFHYGRMFRKLNHTHIALIPKVRNPMRMT</sequence>
<accession>A0A6J5UP92</accession>
<protein>
    <recommendedName>
        <fullName evidence="3">Reverse transcriptase domain-containing protein</fullName>
    </recommendedName>
</protein>
<proteinExistence type="predicted"/>
<gene>
    <name evidence="1" type="ORF">CURHAP_LOCUS27789</name>
</gene>
<dbReference type="AlphaFoldDB" id="A0A6J5UP92"/>
<evidence type="ECO:0000313" key="1">
    <source>
        <dbReference type="EMBL" id="CAB4277832.1"/>
    </source>
</evidence>
<evidence type="ECO:0008006" key="3">
    <source>
        <dbReference type="Google" id="ProtNLM"/>
    </source>
</evidence>
<reference evidence="1 2" key="1">
    <citation type="submission" date="2020-05" db="EMBL/GenBank/DDBJ databases">
        <authorList>
            <person name="Campoy J."/>
            <person name="Schneeberger K."/>
            <person name="Spophaly S."/>
        </authorList>
    </citation>
    <scope>NUCLEOTIDE SEQUENCE [LARGE SCALE GENOMIC DNA]</scope>
    <source>
        <strain evidence="1">PruArmRojPasFocal</strain>
    </source>
</reference>
<name>A0A6J5UP92_PRUAR</name>
<evidence type="ECO:0000313" key="2">
    <source>
        <dbReference type="Proteomes" id="UP000507222"/>
    </source>
</evidence>
<dbReference type="EMBL" id="CAEKDK010000004">
    <property type="protein sequence ID" value="CAB4277832.1"/>
    <property type="molecule type" value="Genomic_DNA"/>
</dbReference>
<dbReference type="Proteomes" id="UP000507222">
    <property type="component" value="Unassembled WGS sequence"/>
</dbReference>
<organism evidence="1 2">
    <name type="scientific">Prunus armeniaca</name>
    <name type="common">Apricot</name>
    <name type="synonym">Armeniaca vulgaris</name>
    <dbReference type="NCBI Taxonomy" id="36596"/>
    <lineage>
        <taxon>Eukaryota</taxon>
        <taxon>Viridiplantae</taxon>
        <taxon>Streptophyta</taxon>
        <taxon>Embryophyta</taxon>
        <taxon>Tracheophyta</taxon>
        <taxon>Spermatophyta</taxon>
        <taxon>Magnoliopsida</taxon>
        <taxon>eudicotyledons</taxon>
        <taxon>Gunneridae</taxon>
        <taxon>Pentapetalae</taxon>
        <taxon>rosids</taxon>
        <taxon>fabids</taxon>
        <taxon>Rosales</taxon>
        <taxon>Rosaceae</taxon>
        <taxon>Amygdaloideae</taxon>
        <taxon>Amygdaleae</taxon>
        <taxon>Prunus</taxon>
    </lineage>
</organism>